<feature type="transmembrane region" description="Helical" evidence="1">
    <location>
        <begin position="6"/>
        <end position="22"/>
    </location>
</feature>
<reference evidence="3" key="1">
    <citation type="journal article" date="2019" name="Int. J. Syst. Evol. Microbiol.">
        <title>The Global Catalogue of Microorganisms (GCM) 10K type strain sequencing project: providing services to taxonomists for standard genome sequencing and annotation.</title>
        <authorList>
            <consortium name="The Broad Institute Genomics Platform"/>
            <consortium name="The Broad Institute Genome Sequencing Center for Infectious Disease"/>
            <person name="Wu L."/>
            <person name="Ma J."/>
        </authorList>
    </citation>
    <scope>NUCLEOTIDE SEQUENCE [LARGE SCALE GENOMIC DNA]</scope>
    <source>
        <strain evidence="3">KCTC 42964</strain>
    </source>
</reference>
<organism evidence="2 3">
    <name type="scientific">Marinibaculum pumilum</name>
    <dbReference type="NCBI Taxonomy" id="1766165"/>
    <lineage>
        <taxon>Bacteria</taxon>
        <taxon>Pseudomonadati</taxon>
        <taxon>Pseudomonadota</taxon>
        <taxon>Alphaproteobacteria</taxon>
        <taxon>Rhodospirillales</taxon>
        <taxon>Rhodospirillaceae</taxon>
        <taxon>Marinibaculum</taxon>
    </lineage>
</organism>
<dbReference type="RefSeq" id="WP_379898853.1">
    <property type="nucleotide sequence ID" value="NZ_JBHRTR010000015.1"/>
</dbReference>
<keyword evidence="1" id="KW-0472">Membrane</keyword>
<proteinExistence type="predicted"/>
<dbReference type="InterPro" id="IPR021762">
    <property type="entry name" value="DUF3325"/>
</dbReference>
<keyword evidence="1" id="KW-1133">Transmembrane helix</keyword>
<dbReference type="Proteomes" id="UP001595528">
    <property type="component" value="Unassembled WGS sequence"/>
</dbReference>
<keyword evidence="1" id="KW-0812">Transmembrane</keyword>
<protein>
    <submittedName>
        <fullName evidence="2">DUF3325 domain-containing protein</fullName>
    </submittedName>
</protein>
<evidence type="ECO:0000256" key="1">
    <source>
        <dbReference type="SAM" id="Phobius"/>
    </source>
</evidence>
<comment type="caution">
    <text evidence="2">The sequence shown here is derived from an EMBL/GenBank/DDBJ whole genome shotgun (WGS) entry which is preliminary data.</text>
</comment>
<evidence type="ECO:0000313" key="2">
    <source>
        <dbReference type="EMBL" id="MFC3226732.1"/>
    </source>
</evidence>
<feature type="transmembrane region" description="Helical" evidence="1">
    <location>
        <begin position="43"/>
        <end position="62"/>
    </location>
</feature>
<dbReference type="EMBL" id="JBHRTR010000015">
    <property type="protein sequence ID" value="MFC3226732.1"/>
    <property type="molecule type" value="Genomic_DNA"/>
</dbReference>
<accession>A0ABV7KWM3</accession>
<evidence type="ECO:0000313" key="3">
    <source>
        <dbReference type="Proteomes" id="UP001595528"/>
    </source>
</evidence>
<dbReference type="Pfam" id="PF11804">
    <property type="entry name" value="DUF3325"/>
    <property type="match status" value="1"/>
</dbReference>
<sequence length="93" mass="9946">MTEVLALLLALLGFALLALAMHKHHRDILGRPLPPRRALGLRTAGWSLLALAFATSIAGAGWAIGPVLWFALITVAALAVAMMVTLRTPRRGR</sequence>
<feature type="transmembrane region" description="Helical" evidence="1">
    <location>
        <begin position="68"/>
        <end position="86"/>
    </location>
</feature>
<keyword evidence="3" id="KW-1185">Reference proteome</keyword>
<gene>
    <name evidence="2" type="ORF">ACFOGJ_05790</name>
</gene>
<name>A0ABV7KWM3_9PROT</name>